<evidence type="ECO:0000313" key="2">
    <source>
        <dbReference type="Proteomes" id="UP000005824"/>
    </source>
</evidence>
<comment type="caution">
    <text evidence="1">The sequence shown here is derived from an EMBL/GenBank/DDBJ whole genome shotgun (WGS) entry which is preliminary data.</text>
</comment>
<gene>
    <name evidence="1" type="ORF">CfE428DRAFT_2884</name>
</gene>
<dbReference type="EMBL" id="ABVL01000007">
    <property type="protein sequence ID" value="EDY19708.1"/>
    <property type="molecule type" value="Genomic_DNA"/>
</dbReference>
<dbReference type="RefSeq" id="WP_006980209.1">
    <property type="nucleotide sequence ID" value="NZ_ABVL01000007.1"/>
</dbReference>
<dbReference type="STRING" id="497964.CfE428DRAFT_2884"/>
<dbReference type="eggNOG" id="ENOG50330EK">
    <property type="taxonomic scope" value="Bacteria"/>
</dbReference>
<keyword evidence="2" id="KW-1185">Reference proteome</keyword>
<proteinExistence type="predicted"/>
<organism evidence="1 2">
    <name type="scientific">Chthoniobacter flavus Ellin428</name>
    <dbReference type="NCBI Taxonomy" id="497964"/>
    <lineage>
        <taxon>Bacteria</taxon>
        <taxon>Pseudomonadati</taxon>
        <taxon>Verrucomicrobiota</taxon>
        <taxon>Spartobacteria</taxon>
        <taxon>Chthoniobacterales</taxon>
        <taxon>Chthoniobacteraceae</taxon>
        <taxon>Chthoniobacter</taxon>
    </lineage>
</organism>
<sequence length="67" mass="7514">MAFSVISKKSGKTYFLHQRHQELKGGQKVILYYFGAEPKEGAIDALPEGYEVSENSKTGLPLLKKKK</sequence>
<accession>B4D1U6</accession>
<dbReference type="AlphaFoldDB" id="B4D1U6"/>
<evidence type="ECO:0000313" key="1">
    <source>
        <dbReference type="EMBL" id="EDY19708.1"/>
    </source>
</evidence>
<reference evidence="1 2" key="1">
    <citation type="journal article" date="2011" name="J. Bacteriol.">
        <title>Genome sequence of Chthoniobacter flavus Ellin428, an aerobic heterotrophic soil bacterium.</title>
        <authorList>
            <person name="Kant R."/>
            <person name="van Passel M.W."/>
            <person name="Palva A."/>
            <person name="Lucas S."/>
            <person name="Lapidus A."/>
            <person name="Glavina Del Rio T."/>
            <person name="Dalin E."/>
            <person name="Tice H."/>
            <person name="Bruce D."/>
            <person name="Goodwin L."/>
            <person name="Pitluck S."/>
            <person name="Larimer F.W."/>
            <person name="Land M.L."/>
            <person name="Hauser L."/>
            <person name="Sangwan P."/>
            <person name="de Vos W.M."/>
            <person name="Janssen P.H."/>
            <person name="Smidt H."/>
        </authorList>
    </citation>
    <scope>NUCLEOTIDE SEQUENCE [LARGE SCALE GENOMIC DNA]</scope>
    <source>
        <strain evidence="1 2">Ellin428</strain>
    </source>
</reference>
<dbReference type="Proteomes" id="UP000005824">
    <property type="component" value="Unassembled WGS sequence"/>
</dbReference>
<dbReference type="InParanoid" id="B4D1U6"/>
<protein>
    <submittedName>
        <fullName evidence="1">Uncharacterized protein</fullName>
    </submittedName>
</protein>
<name>B4D1U6_9BACT</name>